<dbReference type="GO" id="GO:0003677">
    <property type="term" value="F:DNA binding"/>
    <property type="evidence" value="ECO:0007669"/>
    <property type="project" value="UniProtKB-KW"/>
</dbReference>
<dbReference type="PANTHER" id="PTHR30349">
    <property type="entry name" value="PHAGE INTEGRASE-RELATED"/>
    <property type="match status" value="1"/>
</dbReference>
<dbReference type="Gene3D" id="1.10.443.10">
    <property type="entry name" value="Intergrase catalytic core"/>
    <property type="match status" value="1"/>
</dbReference>
<evidence type="ECO:0000256" key="1">
    <source>
        <dbReference type="ARBA" id="ARBA00008857"/>
    </source>
</evidence>
<name>A0AA50H4H5_9HYPH</name>
<dbReference type="InterPro" id="IPR013762">
    <property type="entry name" value="Integrase-like_cat_sf"/>
</dbReference>
<evidence type="ECO:0000256" key="3">
    <source>
        <dbReference type="ARBA" id="ARBA00023125"/>
    </source>
</evidence>
<keyword evidence="2" id="KW-0229">DNA integration</keyword>
<dbReference type="EMBL" id="CP132302">
    <property type="protein sequence ID" value="WLR96213.1"/>
    <property type="molecule type" value="Genomic_DNA"/>
</dbReference>
<dbReference type="InterPro" id="IPR011010">
    <property type="entry name" value="DNA_brk_join_enz"/>
</dbReference>
<dbReference type="PANTHER" id="PTHR30349:SF41">
    <property type="entry name" value="INTEGRASE_RECOMBINASE PROTEIN MJ0367-RELATED"/>
    <property type="match status" value="1"/>
</dbReference>
<feature type="region of interest" description="Disordered" evidence="5">
    <location>
        <begin position="298"/>
        <end position="321"/>
    </location>
</feature>
<dbReference type="PROSITE" id="PS51898">
    <property type="entry name" value="TYR_RECOMBINASE"/>
    <property type="match status" value="1"/>
</dbReference>
<dbReference type="CDD" id="cd01184">
    <property type="entry name" value="INT_C_like_1"/>
    <property type="match status" value="1"/>
</dbReference>
<evidence type="ECO:0000313" key="7">
    <source>
        <dbReference type="EMBL" id="WLR96213.1"/>
    </source>
</evidence>
<feature type="region of interest" description="Disordered" evidence="5">
    <location>
        <begin position="256"/>
        <end position="279"/>
    </location>
</feature>
<sequence>MGTLSYRIVVTDCRTQLSPGKADDPAHPLQKGFSMTAIQHVFKRGSVYWWRRRLPIGTGRCDWVRLELSLNTKERDLAKRIASEVTLASDRLLPALKAKMISTEDARRILIEVARSHSDYLDSIAPGRDARKARRSETASAWAIRLYAAQGDNAAVGPIEERELRAAGLDDDLVGDVRTSLEFYRTSGFGRPGRKKLESILKQHGIPLADVHFRQAEAIYMRGMAAALLNTERRWSGVREDDLALVQAALATPVLPEPRAAQQTAGRTLPSSPTSAQRPFDAIPSVLGSGHAIAQTGTIERNPSSFDEDEELDFDEDDENDAREVEVTPGLVEIVTQAAAEKIKTEDWSSGMDKQHIGIAKLFVRFVGHDQPGRMRQADIARFKTLLFKLPKNHGKSPRDHTASIDELVARAQALPPEKVGLSPATLGRYMTQMSNIVNICKHAGYPFGNYEGVAGLRPKKKGDARDERARFSTDEVTTLFGLPVWNGSAGEGKWLDIGEAVFHDAKYWLPLMAIYNGARREENCGLLLSEIDDDGELPCFRMEYNWVRKLKNVQSKRCIPIHPELVRLGFLEYVAALRNSGHQLLFPELRAANAVTPMGDVFDDSWQKMRAAALPNAKEEGKVFHSLRHWCNNEMKQEGVLPEIRKDILGHANADMNEGRYTDPARLQVMAQALSVLPLPTAGLSPHPIRLIEQVVNHEARPSRPRKRDN</sequence>
<keyword evidence="4" id="KW-0233">DNA recombination</keyword>
<feature type="domain" description="Tyr recombinase" evidence="6">
    <location>
        <begin position="467"/>
        <end position="676"/>
    </location>
</feature>
<reference evidence="7 8" key="1">
    <citation type="submission" date="2023-08" db="EMBL/GenBank/DDBJ databases">
        <title>Pathogen: clinical or host-associated sample.</title>
        <authorList>
            <person name="Hergert J."/>
            <person name="Casey R."/>
            <person name="Wagner J."/>
            <person name="Young E.L."/>
            <person name="Oakeson K.F."/>
        </authorList>
    </citation>
    <scope>NUCLEOTIDE SEQUENCE [LARGE SCALE GENOMIC DNA]</scope>
    <source>
        <strain evidence="7 8">1760953</strain>
    </source>
</reference>
<proteinExistence type="inferred from homology"/>
<accession>A0AA50H4H5</accession>
<dbReference type="InterPro" id="IPR050090">
    <property type="entry name" value="Tyrosine_recombinase_XerCD"/>
</dbReference>
<dbReference type="Proteomes" id="UP001234585">
    <property type="component" value="Chromosome"/>
</dbReference>
<comment type="similarity">
    <text evidence="1">Belongs to the 'phage' integrase family.</text>
</comment>
<dbReference type="GO" id="GO:0006310">
    <property type="term" value="P:DNA recombination"/>
    <property type="evidence" value="ECO:0007669"/>
    <property type="project" value="UniProtKB-KW"/>
</dbReference>
<protein>
    <submittedName>
        <fullName evidence="7">Site-specific integrase</fullName>
    </submittedName>
</protein>
<evidence type="ECO:0000259" key="6">
    <source>
        <dbReference type="PROSITE" id="PS51898"/>
    </source>
</evidence>
<dbReference type="SUPFAM" id="SSF56349">
    <property type="entry name" value="DNA breaking-rejoining enzymes"/>
    <property type="match status" value="1"/>
</dbReference>
<dbReference type="RefSeq" id="WP_306036663.1">
    <property type="nucleotide sequence ID" value="NZ_CP132302.1"/>
</dbReference>
<evidence type="ECO:0000256" key="4">
    <source>
        <dbReference type="ARBA" id="ARBA00023172"/>
    </source>
</evidence>
<evidence type="ECO:0000256" key="5">
    <source>
        <dbReference type="SAM" id="MobiDB-lite"/>
    </source>
</evidence>
<organism evidence="7 8">
    <name type="scientific">Shinella sumterensis</name>
    <dbReference type="NCBI Taxonomy" id="1967501"/>
    <lineage>
        <taxon>Bacteria</taxon>
        <taxon>Pseudomonadati</taxon>
        <taxon>Pseudomonadota</taxon>
        <taxon>Alphaproteobacteria</taxon>
        <taxon>Hyphomicrobiales</taxon>
        <taxon>Rhizobiaceae</taxon>
        <taxon>Shinella</taxon>
    </lineage>
</organism>
<dbReference type="GO" id="GO:0015074">
    <property type="term" value="P:DNA integration"/>
    <property type="evidence" value="ECO:0007669"/>
    <property type="project" value="UniProtKB-KW"/>
</dbReference>
<evidence type="ECO:0000313" key="8">
    <source>
        <dbReference type="Proteomes" id="UP001234585"/>
    </source>
</evidence>
<dbReference type="AlphaFoldDB" id="A0AA50H4H5"/>
<keyword evidence="3" id="KW-0238">DNA-binding</keyword>
<dbReference type="InterPro" id="IPR002104">
    <property type="entry name" value="Integrase_catalytic"/>
</dbReference>
<keyword evidence="8" id="KW-1185">Reference proteome</keyword>
<feature type="compositionally biased region" description="Polar residues" evidence="5">
    <location>
        <begin position="261"/>
        <end position="277"/>
    </location>
</feature>
<evidence type="ECO:0000256" key="2">
    <source>
        <dbReference type="ARBA" id="ARBA00022908"/>
    </source>
</evidence>
<gene>
    <name evidence="7" type="ORF">Q9313_10790</name>
</gene>
<feature type="compositionally biased region" description="Acidic residues" evidence="5">
    <location>
        <begin position="306"/>
        <end position="321"/>
    </location>
</feature>